<proteinExistence type="predicted"/>
<organism evidence="1 2">
    <name type="scientific">Marinicrinis lubricantis</name>
    <dbReference type="NCBI Taxonomy" id="2086470"/>
    <lineage>
        <taxon>Bacteria</taxon>
        <taxon>Bacillati</taxon>
        <taxon>Bacillota</taxon>
        <taxon>Bacilli</taxon>
        <taxon>Bacillales</taxon>
        <taxon>Paenibacillaceae</taxon>
    </lineage>
</organism>
<evidence type="ECO:0000313" key="2">
    <source>
        <dbReference type="Proteomes" id="UP001596250"/>
    </source>
</evidence>
<accession>A0ABW1IRI4</accession>
<dbReference type="Pfam" id="PF19468">
    <property type="entry name" value="DUF6005"/>
    <property type="match status" value="1"/>
</dbReference>
<protein>
    <submittedName>
        <fullName evidence="1">DUF6005 family protein</fullName>
    </submittedName>
</protein>
<keyword evidence="2" id="KW-1185">Reference proteome</keyword>
<evidence type="ECO:0000313" key="1">
    <source>
        <dbReference type="EMBL" id="MFC5987722.1"/>
    </source>
</evidence>
<dbReference type="RefSeq" id="WP_379895134.1">
    <property type="nucleotide sequence ID" value="NZ_CBCSCT010000032.1"/>
</dbReference>
<gene>
    <name evidence="1" type="ORF">ACFPXP_15055</name>
</gene>
<comment type="caution">
    <text evidence="1">The sequence shown here is derived from an EMBL/GenBank/DDBJ whole genome shotgun (WGS) entry which is preliminary data.</text>
</comment>
<dbReference type="Proteomes" id="UP001596250">
    <property type="component" value="Unassembled WGS sequence"/>
</dbReference>
<sequence>MQQIHCLLNCFAHCITPKADARPLFFGAWDTPFAVEEDRLTYFSTLITNEAYVSMFERLYAQQLEAWYDYQLSKQDNYIRLKQYIDAVKPGKHLFVQLDLYYLRYETRSFGQVHQPHFVIVLHEQDGRWLIHDPYLSWEGFLTEEEMYSAFCENALGGGFVLDTTKLLSPLKSAVSEHFEKEFVFERNPLAFETKKMVRRFMDESNGDRKAQLAKAFAQVGIIAKRKWSYMLAFDYFGETVNQSHEPGAEHVEKLVKGWNAFGYLAIRASMGVTSLNELLQKAEQLDVQERQLKDKLWTLYQRWKETQSS</sequence>
<dbReference type="InterPro" id="IPR046047">
    <property type="entry name" value="DUF6005"/>
</dbReference>
<name>A0ABW1IRI4_9BACL</name>
<reference evidence="2" key="1">
    <citation type="journal article" date="2019" name="Int. J. Syst. Evol. Microbiol.">
        <title>The Global Catalogue of Microorganisms (GCM) 10K type strain sequencing project: providing services to taxonomists for standard genome sequencing and annotation.</title>
        <authorList>
            <consortium name="The Broad Institute Genomics Platform"/>
            <consortium name="The Broad Institute Genome Sequencing Center for Infectious Disease"/>
            <person name="Wu L."/>
            <person name="Ma J."/>
        </authorList>
    </citation>
    <scope>NUCLEOTIDE SEQUENCE [LARGE SCALE GENOMIC DNA]</scope>
    <source>
        <strain evidence="2">CCM 8749</strain>
    </source>
</reference>
<dbReference type="EMBL" id="JBHSQV010000169">
    <property type="protein sequence ID" value="MFC5987722.1"/>
    <property type="molecule type" value="Genomic_DNA"/>
</dbReference>